<comment type="caution">
    <text evidence="1">The sequence shown here is derived from an EMBL/GenBank/DDBJ whole genome shotgun (WGS) entry which is preliminary data.</text>
</comment>
<evidence type="ECO:0000313" key="1">
    <source>
        <dbReference type="EMBL" id="KAK4017230.1"/>
    </source>
</evidence>
<evidence type="ECO:0000313" key="2">
    <source>
        <dbReference type="Proteomes" id="UP001234178"/>
    </source>
</evidence>
<protein>
    <submittedName>
        <fullName evidence="1">Uncharacterized protein</fullName>
    </submittedName>
</protein>
<keyword evidence="2" id="KW-1185">Reference proteome</keyword>
<proteinExistence type="predicted"/>
<reference evidence="1 2" key="1">
    <citation type="journal article" date="2023" name="Nucleic Acids Res.">
        <title>The hologenome of Daphnia magna reveals possible DNA methylation and microbiome-mediated evolution of the host genome.</title>
        <authorList>
            <person name="Chaturvedi A."/>
            <person name="Li X."/>
            <person name="Dhandapani V."/>
            <person name="Marshall H."/>
            <person name="Kissane S."/>
            <person name="Cuenca-Cambronero M."/>
            <person name="Asole G."/>
            <person name="Calvet F."/>
            <person name="Ruiz-Romero M."/>
            <person name="Marangio P."/>
            <person name="Guigo R."/>
            <person name="Rago D."/>
            <person name="Mirbahai L."/>
            <person name="Eastwood N."/>
            <person name="Colbourne J.K."/>
            <person name="Zhou J."/>
            <person name="Mallon E."/>
            <person name="Orsini L."/>
        </authorList>
    </citation>
    <scope>NUCLEOTIDE SEQUENCE [LARGE SCALE GENOMIC DNA]</scope>
    <source>
        <strain evidence="1">LRV0_1</strain>
    </source>
</reference>
<dbReference type="Proteomes" id="UP001234178">
    <property type="component" value="Unassembled WGS sequence"/>
</dbReference>
<name>A0ABQ9ZX60_9CRUS</name>
<organism evidence="1 2">
    <name type="scientific">Daphnia magna</name>
    <dbReference type="NCBI Taxonomy" id="35525"/>
    <lineage>
        <taxon>Eukaryota</taxon>
        <taxon>Metazoa</taxon>
        <taxon>Ecdysozoa</taxon>
        <taxon>Arthropoda</taxon>
        <taxon>Crustacea</taxon>
        <taxon>Branchiopoda</taxon>
        <taxon>Diplostraca</taxon>
        <taxon>Cladocera</taxon>
        <taxon>Anomopoda</taxon>
        <taxon>Daphniidae</taxon>
        <taxon>Daphnia</taxon>
    </lineage>
</organism>
<gene>
    <name evidence="1" type="ORF">OUZ56_032178</name>
</gene>
<dbReference type="EMBL" id="JAOYFB010000005">
    <property type="protein sequence ID" value="KAK4017230.1"/>
    <property type="molecule type" value="Genomic_DNA"/>
</dbReference>
<sequence length="151" mass="17461">MFPDDKILPKDLEHTQTYRYFQCQQLAIIVYYWEKCKWHFIIEPVHFMDVKDATAKGSSSSLMEAVEKEDLPTCNLNAFCAYTCNTFIGIHNSVSVILNQQIPQFLNIKCKYSCYCHYIIGKNTIVLSPERQLFSKGLKDSTPGVEFRTSV</sequence>
<accession>A0ABQ9ZX60</accession>